<dbReference type="GeneID" id="9042324"/>
<dbReference type="EMBL" id="GG680918">
    <property type="protein sequence ID" value="EER05574.1"/>
    <property type="molecule type" value="Genomic_DNA"/>
</dbReference>
<feature type="chain" id="PRO_5002952369" evidence="2">
    <location>
        <begin position="20"/>
        <end position="100"/>
    </location>
</feature>
<evidence type="ECO:0000313" key="3">
    <source>
        <dbReference type="EMBL" id="EER05574.1"/>
    </source>
</evidence>
<dbReference type="Proteomes" id="UP000007800">
    <property type="component" value="Unassembled WGS sequence"/>
</dbReference>
<evidence type="ECO:0000256" key="1">
    <source>
        <dbReference type="SAM" id="MobiDB-lite"/>
    </source>
</evidence>
<dbReference type="RefSeq" id="XP_002773758.1">
    <property type="nucleotide sequence ID" value="XM_002773712.1"/>
</dbReference>
<organism evidence="4">
    <name type="scientific">Perkinsus marinus (strain ATCC 50983 / TXsc)</name>
    <dbReference type="NCBI Taxonomy" id="423536"/>
    <lineage>
        <taxon>Eukaryota</taxon>
        <taxon>Sar</taxon>
        <taxon>Alveolata</taxon>
        <taxon>Perkinsozoa</taxon>
        <taxon>Perkinsea</taxon>
        <taxon>Perkinsida</taxon>
        <taxon>Perkinsidae</taxon>
        <taxon>Perkinsus</taxon>
    </lineage>
</organism>
<evidence type="ECO:0000313" key="4">
    <source>
        <dbReference type="Proteomes" id="UP000007800"/>
    </source>
</evidence>
<name>C5LC91_PERM5</name>
<keyword evidence="4" id="KW-1185">Reference proteome</keyword>
<accession>C5LC91</accession>
<feature type="compositionally biased region" description="Low complexity" evidence="1">
    <location>
        <begin position="68"/>
        <end position="90"/>
    </location>
</feature>
<dbReference type="InParanoid" id="C5LC91"/>
<keyword evidence="2" id="KW-0732">Signal</keyword>
<feature type="signal peptide" evidence="2">
    <location>
        <begin position="1"/>
        <end position="19"/>
    </location>
</feature>
<reference evidence="3 4" key="1">
    <citation type="submission" date="2008-07" db="EMBL/GenBank/DDBJ databases">
        <authorList>
            <person name="El-Sayed N."/>
            <person name="Caler E."/>
            <person name="Inman J."/>
            <person name="Amedeo P."/>
            <person name="Hass B."/>
            <person name="Wortman J."/>
        </authorList>
    </citation>
    <scope>NUCLEOTIDE SEQUENCE [LARGE SCALE GENOMIC DNA]</scope>
    <source>
        <strain evidence="4">ATCC 50983 / TXsc</strain>
    </source>
</reference>
<gene>
    <name evidence="3" type="ORF">Pmar_PMAR011605</name>
</gene>
<feature type="region of interest" description="Disordered" evidence="1">
    <location>
        <begin position="54"/>
        <end position="100"/>
    </location>
</feature>
<dbReference type="AlphaFoldDB" id="C5LC91"/>
<protein>
    <submittedName>
        <fullName evidence="3">Uncharacterized protein</fullName>
    </submittedName>
</protein>
<evidence type="ECO:0000256" key="2">
    <source>
        <dbReference type="SAM" id="SignalP"/>
    </source>
</evidence>
<sequence>MTIMKVIACFIAVLGTTLTSESNFSPATPGLPVRTLSETNQSDWWSKMSDIISKQLEDEEGNDPLVPPKITTTTETSASPAPTSPPVDAVGSGLRGGCST</sequence>
<proteinExistence type="predicted"/>